<feature type="non-terminal residue" evidence="2">
    <location>
        <position position="1"/>
    </location>
</feature>
<evidence type="ECO:0000256" key="1">
    <source>
        <dbReference type="SAM" id="Phobius"/>
    </source>
</evidence>
<dbReference type="EMBL" id="JAESWB010000312">
    <property type="protein sequence ID" value="MBL4954279.1"/>
    <property type="molecule type" value="Genomic_DNA"/>
</dbReference>
<feature type="transmembrane region" description="Helical" evidence="1">
    <location>
        <begin position="114"/>
        <end position="133"/>
    </location>
</feature>
<reference evidence="2 3" key="1">
    <citation type="submission" date="2021-01" db="EMBL/GenBank/DDBJ databases">
        <title>Genome public.</title>
        <authorList>
            <person name="Liu C."/>
            <person name="Sun Q."/>
        </authorList>
    </citation>
    <scope>NUCLEOTIDE SEQUENCE [LARGE SCALE GENOMIC DNA]</scope>
    <source>
        <strain evidence="2 3">YIM B02564</strain>
    </source>
</reference>
<sequence length="173" mass="18688">EKIALLLQKTADIIRASRAQLPDWARDHLPTNVDALRDMMTRWMRDHAVEARSMGEQVGRVVAHILIGMVVGAMAALYDTTEPKNYKPLAAALHARVVSLAKAFEQIVFAQVRIAAINAAFTALFLFVALPLAGVNLPLTKTMVAITFVAGLLPVIGNLISNTVLVVVGLSHS</sequence>
<organism evidence="2 3">
    <name type="scientific">Neobacillus paridis</name>
    <dbReference type="NCBI Taxonomy" id="2803862"/>
    <lineage>
        <taxon>Bacteria</taxon>
        <taxon>Bacillati</taxon>
        <taxon>Bacillota</taxon>
        <taxon>Bacilli</taxon>
        <taxon>Bacillales</taxon>
        <taxon>Bacillaceae</taxon>
        <taxon>Neobacillus</taxon>
    </lineage>
</organism>
<proteinExistence type="predicted"/>
<dbReference type="Proteomes" id="UP000623967">
    <property type="component" value="Unassembled WGS sequence"/>
</dbReference>
<keyword evidence="1" id="KW-0472">Membrane</keyword>
<keyword evidence="1" id="KW-1133">Transmembrane helix</keyword>
<name>A0ABS1TSI4_9BACI</name>
<feature type="non-terminal residue" evidence="2">
    <location>
        <position position="173"/>
    </location>
</feature>
<evidence type="ECO:0000313" key="3">
    <source>
        <dbReference type="Proteomes" id="UP000623967"/>
    </source>
</evidence>
<accession>A0ABS1TSI4</accession>
<feature type="transmembrane region" description="Helical" evidence="1">
    <location>
        <begin position="145"/>
        <end position="170"/>
    </location>
</feature>
<comment type="caution">
    <text evidence="2">The sequence shown here is derived from an EMBL/GenBank/DDBJ whole genome shotgun (WGS) entry which is preliminary data.</text>
</comment>
<gene>
    <name evidence="2" type="ORF">JK635_19120</name>
</gene>
<protein>
    <submittedName>
        <fullName evidence="2">Uncharacterized protein</fullName>
    </submittedName>
</protein>
<evidence type="ECO:0000313" key="2">
    <source>
        <dbReference type="EMBL" id="MBL4954279.1"/>
    </source>
</evidence>
<keyword evidence="3" id="KW-1185">Reference proteome</keyword>
<feature type="transmembrane region" description="Helical" evidence="1">
    <location>
        <begin position="61"/>
        <end position="78"/>
    </location>
</feature>
<keyword evidence="1" id="KW-0812">Transmembrane</keyword>